<dbReference type="Proteomes" id="UP000000724">
    <property type="component" value="Contig Pc00c14"/>
</dbReference>
<gene>
    <name evidence="2" type="ORF">Pc14g02110</name>
    <name evidence="2" type="ORF">PCH_Pc14g02110</name>
</gene>
<dbReference type="EMBL" id="AM920429">
    <property type="protein sequence ID" value="CAP74352.1"/>
    <property type="molecule type" value="Genomic_DNA"/>
</dbReference>
<dbReference type="OMA" id="GGDFMID"/>
<name>B6H638_PENRW</name>
<evidence type="ECO:0000313" key="3">
    <source>
        <dbReference type="Proteomes" id="UP000000724"/>
    </source>
</evidence>
<accession>B6H638</accession>
<proteinExistence type="predicted"/>
<dbReference type="HOGENOM" id="CLU_062871_0_0_1"/>
<evidence type="ECO:0000256" key="1">
    <source>
        <dbReference type="SAM" id="Coils"/>
    </source>
</evidence>
<dbReference type="OrthoDB" id="9997739at2759"/>
<reference evidence="2 3" key="1">
    <citation type="journal article" date="2008" name="Nat. Biotechnol.">
        <title>Genome sequencing and analysis of the filamentous fungus Penicillium chrysogenum.</title>
        <authorList>
            <person name="van den Berg M.A."/>
            <person name="Albang R."/>
            <person name="Albermann K."/>
            <person name="Badger J.H."/>
            <person name="Daran J.-M."/>
            <person name="Driessen A.J.M."/>
            <person name="Garcia-Estrada C."/>
            <person name="Fedorova N.D."/>
            <person name="Harris D.M."/>
            <person name="Heijne W.H.M."/>
            <person name="Joardar V.S."/>
            <person name="Kiel J.A.K.W."/>
            <person name="Kovalchuk A."/>
            <person name="Martin J.F."/>
            <person name="Nierman W.C."/>
            <person name="Nijland J.G."/>
            <person name="Pronk J.T."/>
            <person name="Roubos J.A."/>
            <person name="van der Klei I.J."/>
            <person name="van Peij N.N.M.E."/>
            <person name="Veenhuis M."/>
            <person name="von Doehren H."/>
            <person name="Wagner C."/>
            <person name="Wortman J.R."/>
            <person name="Bovenberg R.A.L."/>
        </authorList>
    </citation>
    <scope>NUCLEOTIDE SEQUENCE [LARGE SCALE GENOMIC DNA]</scope>
    <source>
        <strain evidence="3">ATCC 28089 / DSM 1075 / NRRL 1951 / Wisconsin 54-1255</strain>
    </source>
</reference>
<dbReference type="Gene3D" id="3.30.710.10">
    <property type="entry name" value="Potassium Channel Kv1.1, Chain A"/>
    <property type="match status" value="1"/>
</dbReference>
<dbReference type="PANTHER" id="PTHR47843">
    <property type="entry name" value="BTB DOMAIN-CONTAINING PROTEIN-RELATED"/>
    <property type="match status" value="1"/>
</dbReference>
<protein>
    <submittedName>
        <fullName evidence="2">Pc14g02110 protein</fullName>
    </submittedName>
</protein>
<dbReference type="VEuPathDB" id="FungiDB:PCH_Pc14g02110"/>
<dbReference type="InterPro" id="IPR011333">
    <property type="entry name" value="SKP1/BTB/POZ_sf"/>
</dbReference>
<sequence>MSATPMHLSKSLFEDVPIQLKVGNQGKILYVHPRAFMPFNSSAIFARVYGSWKNRGQEALDLTDFDERTIVCFLSYVYTGDYHPFPPAPEPGLELAEQIKTVDLKSTVQNDRVLDGEGLFSLLFNSTNITKISRILNPLDTTSDDPAAGGLYTRPLTPIEDLMLPEKPAMFQSATKKPGLVEDHNELLALEILTHSKVYCFAHQINMSSHLIEAIRLIYSKTPDSHPNHARNLLSQFVALKFTALLGDRLGILMSEGGCFAVDVSHKLGRRLLVNPLEDQIEQLHLKVSALESECSEMEKDLNRSKEEVREWEQWDKNLPSKRQRWPGRYYDL</sequence>
<dbReference type="AlphaFoldDB" id="B6H638"/>
<feature type="coiled-coil region" evidence="1">
    <location>
        <begin position="274"/>
        <end position="308"/>
    </location>
</feature>
<evidence type="ECO:0000313" key="2">
    <source>
        <dbReference type="EMBL" id="CAP74352.1"/>
    </source>
</evidence>
<organism evidence="2 3">
    <name type="scientific">Penicillium rubens (strain ATCC 28089 / DSM 1075 / NRRL 1951 / Wisconsin 54-1255)</name>
    <name type="common">Penicillium chrysogenum</name>
    <dbReference type="NCBI Taxonomy" id="500485"/>
    <lineage>
        <taxon>Eukaryota</taxon>
        <taxon>Fungi</taxon>
        <taxon>Dikarya</taxon>
        <taxon>Ascomycota</taxon>
        <taxon>Pezizomycotina</taxon>
        <taxon>Eurotiomycetes</taxon>
        <taxon>Eurotiomycetidae</taxon>
        <taxon>Eurotiales</taxon>
        <taxon>Aspergillaceae</taxon>
        <taxon>Penicillium</taxon>
        <taxon>Penicillium chrysogenum species complex</taxon>
    </lineage>
</organism>
<dbReference type="STRING" id="500485.B6H638"/>
<keyword evidence="3" id="KW-1185">Reference proteome</keyword>
<dbReference type="eggNOG" id="ENOG502SU4D">
    <property type="taxonomic scope" value="Eukaryota"/>
</dbReference>
<keyword evidence="1" id="KW-0175">Coiled coil</keyword>
<dbReference type="BioCyc" id="PCHR:PC14G02110-MONOMER"/>